<organism evidence="1 2">
    <name type="scientific">Candidatus Dojkabacteria bacterium</name>
    <dbReference type="NCBI Taxonomy" id="2099670"/>
    <lineage>
        <taxon>Bacteria</taxon>
        <taxon>Candidatus Dojkabacteria</taxon>
    </lineage>
</organism>
<dbReference type="EMBL" id="JAGQLM010000111">
    <property type="protein sequence ID" value="MCA9375202.1"/>
    <property type="molecule type" value="Genomic_DNA"/>
</dbReference>
<dbReference type="Proteomes" id="UP000748332">
    <property type="component" value="Unassembled WGS sequence"/>
</dbReference>
<gene>
    <name evidence="1" type="ORF">KC622_02635</name>
</gene>
<name>A0A955HZ33_9BACT</name>
<proteinExistence type="predicted"/>
<accession>A0A955HZ33</accession>
<reference evidence="1" key="2">
    <citation type="journal article" date="2021" name="Microbiome">
        <title>Successional dynamics and alternative stable states in a saline activated sludge microbial community over 9 years.</title>
        <authorList>
            <person name="Wang Y."/>
            <person name="Ye J."/>
            <person name="Ju F."/>
            <person name="Liu L."/>
            <person name="Boyd J.A."/>
            <person name="Deng Y."/>
            <person name="Parks D.H."/>
            <person name="Jiang X."/>
            <person name="Yin X."/>
            <person name="Woodcroft B.J."/>
            <person name="Tyson G.W."/>
            <person name="Hugenholtz P."/>
            <person name="Polz M.F."/>
            <person name="Zhang T."/>
        </authorList>
    </citation>
    <scope>NUCLEOTIDE SEQUENCE</scope>
    <source>
        <strain evidence="1">HKST-UBA16</strain>
    </source>
</reference>
<comment type="caution">
    <text evidence="1">The sequence shown here is derived from an EMBL/GenBank/DDBJ whole genome shotgun (WGS) entry which is preliminary data.</text>
</comment>
<evidence type="ECO:0000313" key="1">
    <source>
        <dbReference type="EMBL" id="MCA9375202.1"/>
    </source>
</evidence>
<protein>
    <submittedName>
        <fullName evidence="1">Uncharacterized protein</fullName>
    </submittedName>
</protein>
<evidence type="ECO:0000313" key="2">
    <source>
        <dbReference type="Proteomes" id="UP000748332"/>
    </source>
</evidence>
<dbReference type="AlphaFoldDB" id="A0A955HZ33"/>
<sequence length="78" mass="9348">MIKKLIMPFQIVLLKKRLCPACTHPLDKIGNREELRPNKVILQCKCKRRYILDQETNSYKRATFEEEKEFLNKKKQIG</sequence>
<reference evidence="1" key="1">
    <citation type="submission" date="2020-04" db="EMBL/GenBank/DDBJ databases">
        <authorList>
            <person name="Zhang T."/>
        </authorList>
    </citation>
    <scope>NUCLEOTIDE SEQUENCE</scope>
    <source>
        <strain evidence="1">HKST-UBA16</strain>
    </source>
</reference>